<dbReference type="InterPro" id="IPR000131">
    <property type="entry name" value="ATP_synth_F1_gsu"/>
</dbReference>
<dbReference type="GO" id="GO:0045259">
    <property type="term" value="C:proton-transporting ATP synthase complex"/>
    <property type="evidence" value="ECO:0007669"/>
    <property type="project" value="UniProtKB-KW"/>
</dbReference>
<comment type="caution">
    <text evidence="11">The sequence shown here is derived from an EMBL/GenBank/DDBJ whole genome shotgun (WGS) entry which is preliminary data.</text>
</comment>
<evidence type="ECO:0000256" key="3">
    <source>
        <dbReference type="ARBA" id="ARBA00007681"/>
    </source>
</evidence>
<evidence type="ECO:0000256" key="1">
    <source>
        <dbReference type="ARBA" id="ARBA00003456"/>
    </source>
</evidence>
<organism evidence="11 12">
    <name type="scientific">Slackia equolifaciens</name>
    <dbReference type="NCBI Taxonomy" id="498718"/>
    <lineage>
        <taxon>Bacteria</taxon>
        <taxon>Bacillati</taxon>
        <taxon>Actinomycetota</taxon>
        <taxon>Coriobacteriia</taxon>
        <taxon>Eggerthellales</taxon>
        <taxon>Eggerthellaceae</taxon>
        <taxon>Slackia</taxon>
    </lineage>
</organism>
<keyword evidence="4 10" id="KW-0813">Transport</keyword>
<dbReference type="Proteomes" id="UP000269591">
    <property type="component" value="Unassembled WGS sequence"/>
</dbReference>
<dbReference type="PANTHER" id="PTHR11693">
    <property type="entry name" value="ATP SYNTHASE GAMMA CHAIN"/>
    <property type="match status" value="1"/>
</dbReference>
<comment type="subunit">
    <text evidence="10">F-type ATPases have 2 components, CF(1) - the catalytic core - and CF(0) - the membrane proton channel. CF(1) has five subunits: alpha(3), beta(3), gamma(1), delta(1), epsilon(1). CF(0) has three main subunits: a, b and c.</text>
</comment>
<dbReference type="RefSeq" id="WP_123207901.1">
    <property type="nucleotide sequence ID" value="NZ_JBHTHO010000011.1"/>
</dbReference>
<accession>A0A3N0B4K6</accession>
<evidence type="ECO:0000256" key="8">
    <source>
        <dbReference type="ARBA" id="ARBA00023196"/>
    </source>
</evidence>
<dbReference type="AlphaFoldDB" id="A0A3N0B4K6"/>
<dbReference type="Gene3D" id="3.40.1380.10">
    <property type="match status" value="1"/>
</dbReference>
<name>A0A3N0B4K6_9ACTN</name>
<reference evidence="12" key="1">
    <citation type="submission" date="2018-05" db="EMBL/GenBank/DDBJ databases">
        <title>Genome Sequencing of selected type strains of the family Eggerthellaceae.</title>
        <authorList>
            <person name="Danylec N."/>
            <person name="Stoll D.A."/>
            <person name="Doetsch A."/>
            <person name="Huch M."/>
        </authorList>
    </citation>
    <scope>NUCLEOTIDE SEQUENCE [LARGE SCALE GENOMIC DNA]</scope>
    <source>
        <strain evidence="12">DSM 24851</strain>
    </source>
</reference>
<dbReference type="PRINTS" id="PR00126">
    <property type="entry name" value="ATPASEGAMMA"/>
</dbReference>
<dbReference type="NCBIfam" id="TIGR01146">
    <property type="entry name" value="ATPsyn_F1gamma"/>
    <property type="match status" value="1"/>
</dbReference>
<dbReference type="Gene3D" id="1.10.287.80">
    <property type="entry name" value="ATP synthase, gamma subunit, helix hairpin domain"/>
    <property type="match status" value="2"/>
</dbReference>
<dbReference type="PROSITE" id="PS00153">
    <property type="entry name" value="ATPASE_GAMMA"/>
    <property type="match status" value="1"/>
</dbReference>
<comment type="subcellular location">
    <subcellularLocation>
        <location evidence="10">Cell membrane</location>
        <topology evidence="10">Peripheral membrane protein</topology>
    </subcellularLocation>
    <subcellularLocation>
        <location evidence="2">Membrane</location>
        <topology evidence="2">Peripheral membrane protein</topology>
    </subcellularLocation>
</comment>
<sequence>MPNLHDIDKRIKSISSTKQITRTMEMVAGAKVKHATERIYAATPYSESMTEMLQGVAERVQASENPLLEKRENVKRILAVAVVSDRGLAGGFNSNVLRSVEKTIRAKKAQGVEVEVIACGKKAIGFFKYRKINPVLEFADLSADPTFEEAKQIADYAVKAYEEGSVDEVVLVYNHAKNAAEQVLREEIILPVDTQAVMAAAAGSSLDAADAADQSADTVSASLEFEPEPADVLQRLLPAYLRTSIYHALIDSAAGEQAARRTAMHSATENANEIVETLSRLYNRVRQGAITTEINEIVGGAAALED</sequence>
<dbReference type="HAMAP" id="MF_00815">
    <property type="entry name" value="ATP_synth_gamma_bact"/>
    <property type="match status" value="1"/>
</dbReference>
<dbReference type="SUPFAM" id="SSF52943">
    <property type="entry name" value="ATP synthase (F1-ATPase), gamma subunit"/>
    <property type="match status" value="1"/>
</dbReference>
<protein>
    <recommendedName>
        <fullName evidence="10">ATP synthase gamma chain</fullName>
    </recommendedName>
    <alternativeName>
        <fullName evidence="10">ATP synthase F1 sector gamma subunit</fullName>
    </alternativeName>
    <alternativeName>
        <fullName evidence="10">F-ATPase gamma subunit</fullName>
    </alternativeName>
</protein>
<evidence type="ECO:0000256" key="4">
    <source>
        <dbReference type="ARBA" id="ARBA00022448"/>
    </source>
</evidence>
<dbReference type="GO" id="GO:0005524">
    <property type="term" value="F:ATP binding"/>
    <property type="evidence" value="ECO:0007669"/>
    <property type="project" value="UniProtKB-UniRule"/>
</dbReference>
<evidence type="ECO:0000256" key="7">
    <source>
        <dbReference type="ARBA" id="ARBA00023136"/>
    </source>
</evidence>
<keyword evidence="7 10" id="KW-0472">Membrane</keyword>
<keyword evidence="9 10" id="KW-0066">ATP synthesis</keyword>
<dbReference type="OrthoDB" id="9812769at2"/>
<dbReference type="GO" id="GO:0005886">
    <property type="term" value="C:plasma membrane"/>
    <property type="evidence" value="ECO:0007669"/>
    <property type="project" value="UniProtKB-SubCell"/>
</dbReference>
<evidence type="ECO:0000256" key="10">
    <source>
        <dbReference type="HAMAP-Rule" id="MF_00815"/>
    </source>
</evidence>
<keyword evidence="6 10" id="KW-0406">Ion transport</keyword>
<dbReference type="EMBL" id="QIBX01000001">
    <property type="protein sequence ID" value="RNL42042.1"/>
    <property type="molecule type" value="Genomic_DNA"/>
</dbReference>
<keyword evidence="12" id="KW-1185">Reference proteome</keyword>
<gene>
    <name evidence="10 11" type="primary">atpG</name>
    <name evidence="11" type="ORF">DMP06_01125</name>
</gene>
<dbReference type="PANTHER" id="PTHR11693:SF22">
    <property type="entry name" value="ATP SYNTHASE SUBUNIT GAMMA, MITOCHONDRIAL"/>
    <property type="match status" value="1"/>
</dbReference>
<comment type="function">
    <text evidence="1 10">Produces ATP from ADP in the presence of a proton gradient across the membrane. The gamma chain is believed to be important in regulating ATPase activity and the flow of protons through the CF(0) complex.</text>
</comment>
<evidence type="ECO:0000256" key="5">
    <source>
        <dbReference type="ARBA" id="ARBA00022781"/>
    </source>
</evidence>
<keyword evidence="5 10" id="KW-0375">Hydrogen ion transport</keyword>
<comment type="similarity">
    <text evidence="3 10">Belongs to the ATPase gamma chain family.</text>
</comment>
<dbReference type="GO" id="GO:0046933">
    <property type="term" value="F:proton-transporting ATP synthase activity, rotational mechanism"/>
    <property type="evidence" value="ECO:0007669"/>
    <property type="project" value="UniProtKB-UniRule"/>
</dbReference>
<evidence type="ECO:0000256" key="6">
    <source>
        <dbReference type="ARBA" id="ARBA00023065"/>
    </source>
</evidence>
<dbReference type="InterPro" id="IPR023632">
    <property type="entry name" value="ATP_synth_F1_gsu_CS"/>
</dbReference>
<dbReference type="Pfam" id="PF00231">
    <property type="entry name" value="ATP-synt"/>
    <property type="match status" value="1"/>
</dbReference>
<evidence type="ECO:0000256" key="9">
    <source>
        <dbReference type="ARBA" id="ARBA00023310"/>
    </source>
</evidence>
<keyword evidence="10" id="KW-1003">Cell membrane</keyword>
<proteinExistence type="inferred from homology"/>
<evidence type="ECO:0000313" key="11">
    <source>
        <dbReference type="EMBL" id="RNL42042.1"/>
    </source>
</evidence>
<dbReference type="InterPro" id="IPR035968">
    <property type="entry name" value="ATP_synth_F1_ATPase_gsu"/>
</dbReference>
<evidence type="ECO:0000313" key="12">
    <source>
        <dbReference type="Proteomes" id="UP000269591"/>
    </source>
</evidence>
<dbReference type="GO" id="GO:0042777">
    <property type="term" value="P:proton motive force-driven plasma membrane ATP synthesis"/>
    <property type="evidence" value="ECO:0007669"/>
    <property type="project" value="UniProtKB-UniRule"/>
</dbReference>
<evidence type="ECO:0000256" key="2">
    <source>
        <dbReference type="ARBA" id="ARBA00004170"/>
    </source>
</evidence>
<dbReference type="CDD" id="cd12151">
    <property type="entry name" value="F1-ATPase_gamma"/>
    <property type="match status" value="1"/>
</dbReference>
<keyword evidence="8 10" id="KW-0139">CF(1)</keyword>